<accession>A0A7S2YCP8</accession>
<organism evidence="3">
    <name type="scientific">Entomoneis paludosa</name>
    <dbReference type="NCBI Taxonomy" id="265537"/>
    <lineage>
        <taxon>Eukaryota</taxon>
        <taxon>Sar</taxon>
        <taxon>Stramenopiles</taxon>
        <taxon>Ochrophyta</taxon>
        <taxon>Bacillariophyta</taxon>
        <taxon>Bacillariophyceae</taxon>
        <taxon>Bacillariophycidae</taxon>
        <taxon>Entomoneidaceae</taxon>
        <taxon>Entomoneis</taxon>
    </lineage>
</organism>
<keyword evidence="2" id="KW-1133">Transmembrane helix</keyword>
<keyword evidence="2" id="KW-0812">Transmembrane</keyword>
<evidence type="ECO:0000313" key="3">
    <source>
        <dbReference type="EMBL" id="CAD9967662.1"/>
    </source>
</evidence>
<proteinExistence type="predicted"/>
<name>A0A7S2YCP8_9STRA</name>
<evidence type="ECO:0000256" key="1">
    <source>
        <dbReference type="SAM" id="MobiDB-lite"/>
    </source>
</evidence>
<dbReference type="AlphaFoldDB" id="A0A7S2YCP8"/>
<feature type="transmembrane region" description="Helical" evidence="2">
    <location>
        <begin position="142"/>
        <end position="161"/>
    </location>
</feature>
<keyword evidence="2" id="KW-0472">Membrane</keyword>
<feature type="transmembrane region" description="Helical" evidence="2">
    <location>
        <begin position="75"/>
        <end position="96"/>
    </location>
</feature>
<feature type="transmembrane region" description="Helical" evidence="2">
    <location>
        <begin position="102"/>
        <end position="130"/>
    </location>
</feature>
<sequence length="250" mass="27590">MSSILSAATTVMNSATATSPEQAPEMIMQVLRSPIVEVAATLFTICYPLGVVLSLHYDPNVSGREWKKFRKGAELGALFGFLMQQLLCSLLVLLQYETASLLFGTVLGAVIYSPAIIPILSMVCLLVVTCPLACKTHTSMNLFWIGALCTALVQQGLWMALSLGFFFSGKNNLNMQGVGGYSNMAWVLLLGLMPLLLMKLLRQKKDSDDSKDQEEDYSDEDTDSEDGEESESEEESDNEEEDLLKYQRMV</sequence>
<protein>
    <submittedName>
        <fullName evidence="3">Uncharacterized protein</fullName>
    </submittedName>
</protein>
<feature type="transmembrane region" description="Helical" evidence="2">
    <location>
        <begin position="181"/>
        <end position="201"/>
    </location>
</feature>
<dbReference type="EMBL" id="HBHT01019222">
    <property type="protein sequence ID" value="CAD9967662.1"/>
    <property type="molecule type" value="Transcribed_RNA"/>
</dbReference>
<gene>
    <name evidence="3" type="ORF">APAL1065_LOCUS12894</name>
</gene>
<reference evidence="3" key="1">
    <citation type="submission" date="2021-01" db="EMBL/GenBank/DDBJ databases">
        <authorList>
            <person name="Corre E."/>
            <person name="Pelletier E."/>
            <person name="Niang G."/>
            <person name="Scheremetjew M."/>
            <person name="Finn R."/>
            <person name="Kale V."/>
            <person name="Holt S."/>
            <person name="Cochrane G."/>
            <person name="Meng A."/>
            <person name="Brown T."/>
            <person name="Cohen L."/>
        </authorList>
    </citation>
    <scope>NUCLEOTIDE SEQUENCE</scope>
    <source>
        <strain evidence="3">CCMP125</strain>
    </source>
</reference>
<feature type="region of interest" description="Disordered" evidence="1">
    <location>
        <begin position="204"/>
        <end position="250"/>
    </location>
</feature>
<feature type="transmembrane region" description="Helical" evidence="2">
    <location>
        <begin position="33"/>
        <end position="55"/>
    </location>
</feature>
<feature type="compositionally biased region" description="Acidic residues" evidence="1">
    <location>
        <begin position="211"/>
        <end position="242"/>
    </location>
</feature>
<evidence type="ECO:0000256" key="2">
    <source>
        <dbReference type="SAM" id="Phobius"/>
    </source>
</evidence>